<comment type="caution">
    <text evidence="2">The sequence shown here is derived from an EMBL/GenBank/DDBJ whole genome shotgun (WGS) entry which is preliminary data.</text>
</comment>
<proteinExistence type="predicted"/>
<dbReference type="EMBL" id="JAQQWL010000016">
    <property type="protein sequence ID" value="KAK8038014.1"/>
    <property type="molecule type" value="Genomic_DNA"/>
</dbReference>
<organism evidence="2 3">
    <name type="scientific">Apiospora phragmitis</name>
    <dbReference type="NCBI Taxonomy" id="2905665"/>
    <lineage>
        <taxon>Eukaryota</taxon>
        <taxon>Fungi</taxon>
        <taxon>Dikarya</taxon>
        <taxon>Ascomycota</taxon>
        <taxon>Pezizomycotina</taxon>
        <taxon>Sordariomycetes</taxon>
        <taxon>Xylariomycetidae</taxon>
        <taxon>Amphisphaeriales</taxon>
        <taxon>Apiosporaceae</taxon>
        <taxon>Apiospora</taxon>
    </lineage>
</organism>
<evidence type="ECO:0000256" key="1">
    <source>
        <dbReference type="SAM" id="SignalP"/>
    </source>
</evidence>
<reference evidence="2 3" key="1">
    <citation type="submission" date="2023-01" db="EMBL/GenBank/DDBJ databases">
        <title>Analysis of 21 Apiospora genomes using comparative genomics revels a genus with tremendous synthesis potential of carbohydrate active enzymes and secondary metabolites.</title>
        <authorList>
            <person name="Sorensen T."/>
        </authorList>
    </citation>
    <scope>NUCLEOTIDE SEQUENCE [LARGE SCALE GENOMIC DNA]</scope>
    <source>
        <strain evidence="2 3">CBS 135458</strain>
    </source>
</reference>
<dbReference type="RefSeq" id="XP_066707866.1">
    <property type="nucleotide sequence ID" value="XM_066866190.1"/>
</dbReference>
<keyword evidence="3" id="KW-1185">Reference proteome</keyword>
<protein>
    <submittedName>
        <fullName evidence="2">Uncharacterized protein</fullName>
    </submittedName>
</protein>
<keyword evidence="1" id="KW-0732">Signal</keyword>
<dbReference type="Proteomes" id="UP001480595">
    <property type="component" value="Unassembled WGS sequence"/>
</dbReference>
<accession>A0ABR1SW96</accession>
<sequence>MWPGANCWDILILPFELSTFHLWGAGHWRANAKTEVMPQVEATTAVAAIVRRYGKKGDEEGYLHSDESQDVENISTV</sequence>
<name>A0ABR1SW96_9PEZI</name>
<evidence type="ECO:0000313" key="3">
    <source>
        <dbReference type="Proteomes" id="UP001480595"/>
    </source>
</evidence>
<feature type="chain" id="PRO_5046420208" evidence="1">
    <location>
        <begin position="26"/>
        <end position="77"/>
    </location>
</feature>
<dbReference type="GeneID" id="92099253"/>
<evidence type="ECO:0000313" key="2">
    <source>
        <dbReference type="EMBL" id="KAK8038014.1"/>
    </source>
</evidence>
<gene>
    <name evidence="2" type="ORF">PG994_014781</name>
</gene>
<feature type="signal peptide" evidence="1">
    <location>
        <begin position="1"/>
        <end position="25"/>
    </location>
</feature>